<feature type="compositionally biased region" description="Pro residues" evidence="1">
    <location>
        <begin position="593"/>
        <end position="602"/>
    </location>
</feature>
<evidence type="ECO:0000256" key="1">
    <source>
        <dbReference type="SAM" id="MobiDB-lite"/>
    </source>
</evidence>
<proteinExistence type="predicted"/>
<protein>
    <submittedName>
        <fullName evidence="3">Uncharacterized protein LOC106124960 isoform X1</fullName>
    </submittedName>
</protein>
<evidence type="ECO:0000259" key="2">
    <source>
        <dbReference type="Pfam" id="PF14977"/>
    </source>
</evidence>
<feature type="compositionally biased region" description="Basic and acidic residues" evidence="1">
    <location>
        <begin position="603"/>
        <end position="614"/>
    </location>
</feature>
<feature type="region of interest" description="Disordered" evidence="1">
    <location>
        <begin position="593"/>
        <end position="617"/>
    </location>
</feature>
<gene>
    <name evidence="3" type="primary">LOC106124960</name>
</gene>
<evidence type="ECO:0000313" key="3">
    <source>
        <dbReference type="RefSeq" id="XP_013177458.1"/>
    </source>
</evidence>
<feature type="region of interest" description="Disordered" evidence="1">
    <location>
        <begin position="321"/>
        <end position="342"/>
    </location>
</feature>
<dbReference type="GeneID" id="106124960"/>
<name>A0AAJ6ZR05_PAPXU</name>
<dbReference type="Pfam" id="PF14977">
    <property type="entry name" value="FAM194"/>
    <property type="match status" value="1"/>
</dbReference>
<feature type="domain" description="FAM194 C-terminal" evidence="2">
    <location>
        <begin position="752"/>
        <end position="864"/>
    </location>
</feature>
<dbReference type="Proteomes" id="UP000694872">
    <property type="component" value="Unplaced"/>
</dbReference>
<dbReference type="InterPro" id="IPR029281">
    <property type="entry name" value="FAM194_C"/>
</dbReference>
<feature type="compositionally biased region" description="Basic and acidic residues" evidence="1">
    <location>
        <begin position="424"/>
        <end position="470"/>
    </location>
</feature>
<feature type="compositionally biased region" description="Basic and acidic residues" evidence="1">
    <location>
        <begin position="483"/>
        <end position="506"/>
    </location>
</feature>
<dbReference type="RefSeq" id="XP_013177458.1">
    <property type="nucleotide sequence ID" value="XM_013322004.1"/>
</dbReference>
<reference evidence="3" key="1">
    <citation type="submission" date="2025-08" db="UniProtKB">
        <authorList>
            <consortium name="RefSeq"/>
        </authorList>
    </citation>
    <scope>IDENTIFICATION</scope>
</reference>
<sequence>MFLLFFLNENFRRQCLCCKNCTECQEFKKVISETGFEVYLYIQDAECYNKNYDLLEHQGFIFQNTQDDTINSNEFLRKIESSDFTCQRCRAILKRLANVFNNTTIKKNEIIVICDCCISDKLNEVEPCKYCHNIYDKFNLNKSLQDSLTKEYTGKWIAQIRQILDKKSSTHQLLALRRKALHGPDSPDLLSPQKRVKYEQRVNDVLKNEAEIDKKKSSLLCMSPERIYEPKQIMDAPKMDVRSHLDIEEVTKEQGHLLSPKLSQQYDDFGELKSTITTGVSKETFKYVFPKTDTEFQDIKEYASSSELLKEIQEKVMLLKKRQKQEPSTGERKQKKKKALSVRVTLEDDKDKEVLDVSSPTISEKSKVKRGKLIKESKKDKEYESSDASSRTSTPQHISKRPKIPPESPSPKAINKPEKTKRKPDKEITSGRLEENVKERVKKDRQPVKREPETEMKYAEIKPEKIKPVEESGDGLIMAVKKASKELLKKKEEKPAPQPKPQKENKITVSESYTKAMKDAKDKLTSPKEPKVPKESEKEKRSKSAYTENINVNQVKIRKGSVDDHDIGLLKFRDSMQQEKAKKLTQSELYILPPPVQRQPPPKIERTPSGSREDSDLDTDIEELLRKSKLNQVNEIIIGQKILKQKLRDKRDKRKEIRPLLFESTFYAVDTEVKKEVMDKKTSMSLYTEGRKKRKISDQEAAKGTVRYALSNRSFIDKGWTMLPTEKIVRKLNVYRMRPSHPEFDWFENNKSKQVMYYDTGEILAEFHEDGRGRWYYRNGRLALDYYNAEEMNAGQRYVVYSNGEPDEKGCPRPITVLATFDYLGNGIVFDHTGKTRLKYNQTEGVVLDKSIGPVSHWKWHELNDPPILQKVMLDTQMAVKDPEILKLGGRDTQTLRPDNEEMLAIEFDNFIKEKSKKLTQKFKPFQIKMKALKVNENFSLRVLDQASVYLTFRDGPTNMKLNLGMILDHKEIVDTETAEVGEVSCNVERFPARTDSLAMLQRSIAHAQHVERLRLERERRYKISEIKNSIDRLTAAASRPLQPPLYFQQTSGRAIPKTECYCKLENPPTCT</sequence>
<dbReference type="AlphaFoldDB" id="A0AAJ6ZR05"/>
<feature type="compositionally biased region" description="Basic and acidic residues" evidence="1">
    <location>
        <begin position="516"/>
        <end position="542"/>
    </location>
</feature>
<feature type="compositionally biased region" description="Basic and acidic residues" evidence="1">
    <location>
        <begin position="373"/>
        <end position="384"/>
    </location>
</feature>
<organism evidence="3">
    <name type="scientific">Papilio xuthus</name>
    <name type="common">Asian swallowtail butterfly</name>
    <dbReference type="NCBI Taxonomy" id="66420"/>
    <lineage>
        <taxon>Eukaryota</taxon>
        <taxon>Metazoa</taxon>
        <taxon>Ecdysozoa</taxon>
        <taxon>Arthropoda</taxon>
        <taxon>Hexapoda</taxon>
        <taxon>Insecta</taxon>
        <taxon>Pterygota</taxon>
        <taxon>Neoptera</taxon>
        <taxon>Endopterygota</taxon>
        <taxon>Lepidoptera</taxon>
        <taxon>Glossata</taxon>
        <taxon>Ditrysia</taxon>
        <taxon>Papilionoidea</taxon>
        <taxon>Papilionidae</taxon>
        <taxon>Papilioninae</taxon>
        <taxon>Papilio</taxon>
    </lineage>
</organism>
<accession>A0AAJ6ZR05</accession>
<feature type="region of interest" description="Disordered" evidence="1">
    <location>
        <begin position="357"/>
        <end position="548"/>
    </location>
</feature>
<dbReference type="KEGG" id="pxu:106124960"/>